<organism evidence="4 6">
    <name type="scientific">Micromonospora peucetia</name>
    <dbReference type="NCBI Taxonomy" id="47871"/>
    <lineage>
        <taxon>Bacteria</taxon>
        <taxon>Bacillati</taxon>
        <taxon>Actinomycetota</taxon>
        <taxon>Actinomycetes</taxon>
        <taxon>Micromonosporales</taxon>
        <taxon>Micromonosporaceae</taxon>
        <taxon>Micromonospora</taxon>
    </lineage>
</organism>
<keyword evidence="2" id="KW-0472">Membrane</keyword>
<dbReference type="AlphaFoldDB" id="A0A1C6UQ95"/>
<accession>A0A1C6UQ95</accession>
<evidence type="ECO:0000256" key="2">
    <source>
        <dbReference type="SAM" id="Phobius"/>
    </source>
</evidence>
<dbReference type="EMBL" id="CP109071">
    <property type="protein sequence ID" value="WSA34628.1"/>
    <property type="molecule type" value="Genomic_DNA"/>
</dbReference>
<feature type="transmembrane region" description="Helical" evidence="2">
    <location>
        <begin position="378"/>
        <end position="398"/>
    </location>
</feature>
<feature type="compositionally biased region" description="Gly residues" evidence="1">
    <location>
        <begin position="359"/>
        <end position="368"/>
    </location>
</feature>
<evidence type="ECO:0000256" key="3">
    <source>
        <dbReference type="SAM" id="SignalP"/>
    </source>
</evidence>
<dbReference type="RefSeq" id="WP_091624276.1">
    <property type="nucleotide sequence ID" value="NZ_CP109071.1"/>
</dbReference>
<evidence type="ECO:0000313" key="5">
    <source>
        <dbReference type="EMBL" id="WSA34628.1"/>
    </source>
</evidence>
<evidence type="ECO:0000256" key="1">
    <source>
        <dbReference type="SAM" id="MobiDB-lite"/>
    </source>
</evidence>
<proteinExistence type="predicted"/>
<sequence>MTLLHRSTLARAGVVALLAAGGLAAVAVPAHAADQADLALTPVSYHVAKGVKAAKAKPFKFTVQNLTGAVDAKAVTVTVDTSGLKAKRVGYVVPDGCETTGATFTCLLGDLRGGTSEDFGIPLFSTGGKGNGGVLLVTVSSATGDPDLNNNKDIDVPITVTKPGYDLTAWVQDVQANVVVNGAVADEPDLKPVRRGETVPLDWAVYNDGSRPATGLFYGISLPAGVSFVTLPEGCLRQEFLGKQQAFCEDAGVTIRRGQYYTADVTVKVGDDVTEPVLREGDLFAQGLDAAEGEPEAEPQVAGPAQRKAFTEVDVLDNHTTFEAFVDLSAQPTPQPTPTVAPTTTPTGGPTAGPTTTPGAGGGGGGDGGGLPVTGVQAGLIGGIGAAVLLAGGALLLLSRRRRVVLVTPGDEKSTN</sequence>
<feature type="chain" id="PRO_5008747967" evidence="3">
    <location>
        <begin position="33"/>
        <end position="416"/>
    </location>
</feature>
<keyword evidence="2" id="KW-1133">Transmembrane helix</keyword>
<keyword evidence="7" id="KW-1185">Reference proteome</keyword>
<name>A0A1C6UQ95_9ACTN</name>
<evidence type="ECO:0000313" key="4">
    <source>
        <dbReference type="EMBL" id="SCL56206.1"/>
    </source>
</evidence>
<evidence type="ECO:0000313" key="6">
    <source>
        <dbReference type="Proteomes" id="UP000199343"/>
    </source>
</evidence>
<dbReference type="Proteomes" id="UP001334804">
    <property type="component" value="Chromosome"/>
</dbReference>
<reference evidence="5 7" key="2">
    <citation type="submission" date="2022-10" db="EMBL/GenBank/DDBJ databases">
        <title>The complete genomes of actinobacterial strains from the NBC collection.</title>
        <authorList>
            <person name="Joergensen T.S."/>
            <person name="Alvarez Arevalo M."/>
            <person name="Sterndorff E.B."/>
            <person name="Faurdal D."/>
            <person name="Vuksanovic O."/>
            <person name="Mourched A.-S."/>
            <person name="Charusanti P."/>
            <person name="Shaw S."/>
            <person name="Blin K."/>
            <person name="Weber T."/>
        </authorList>
    </citation>
    <scope>NUCLEOTIDE SEQUENCE [LARGE SCALE GENOMIC DNA]</scope>
    <source>
        <strain evidence="5 7">NBC 01809</strain>
    </source>
</reference>
<dbReference type="Proteomes" id="UP000199343">
    <property type="component" value="Unassembled WGS sequence"/>
</dbReference>
<feature type="signal peptide" evidence="3">
    <location>
        <begin position="1"/>
        <end position="32"/>
    </location>
</feature>
<gene>
    <name evidence="4" type="ORF">GA0070608_1616</name>
    <name evidence="5" type="ORF">OIE14_11565</name>
</gene>
<keyword evidence="3" id="KW-0732">Signal</keyword>
<dbReference type="EMBL" id="FMIC01000002">
    <property type="protein sequence ID" value="SCL56206.1"/>
    <property type="molecule type" value="Genomic_DNA"/>
</dbReference>
<protein>
    <submittedName>
        <fullName evidence="5">Cell wall anchor protein</fullName>
    </submittedName>
</protein>
<feature type="region of interest" description="Disordered" evidence="1">
    <location>
        <begin position="329"/>
        <end position="368"/>
    </location>
</feature>
<dbReference type="STRING" id="47871.GA0070608_1616"/>
<feature type="compositionally biased region" description="Low complexity" evidence="1">
    <location>
        <begin position="340"/>
        <end position="358"/>
    </location>
</feature>
<keyword evidence="2" id="KW-0812">Transmembrane</keyword>
<evidence type="ECO:0000313" key="7">
    <source>
        <dbReference type="Proteomes" id="UP001334804"/>
    </source>
</evidence>
<dbReference type="OrthoDB" id="3405549at2"/>
<reference evidence="4 6" key="1">
    <citation type="submission" date="2016-06" db="EMBL/GenBank/DDBJ databases">
        <authorList>
            <person name="Kjaerup R.B."/>
            <person name="Dalgaard T.S."/>
            <person name="Juul-Madsen H.R."/>
        </authorList>
    </citation>
    <scope>NUCLEOTIDE SEQUENCE [LARGE SCALE GENOMIC DNA]</scope>
    <source>
        <strain evidence="4 6">DSM 43363</strain>
    </source>
</reference>